<reference evidence="1" key="2">
    <citation type="submission" date="2020-09" db="EMBL/GenBank/DDBJ databases">
        <authorList>
            <person name="Sun Q."/>
            <person name="Zhou Y."/>
        </authorList>
    </citation>
    <scope>NUCLEOTIDE SEQUENCE</scope>
    <source>
        <strain evidence="1">CGMCC 4.7679</strain>
    </source>
</reference>
<dbReference type="Gene3D" id="3.40.50.12780">
    <property type="entry name" value="N-terminal domain of ligase-like"/>
    <property type="match status" value="1"/>
</dbReference>
<reference evidence="1" key="1">
    <citation type="journal article" date="2014" name="Int. J. Syst. Evol. Microbiol.">
        <title>Complete genome sequence of Corynebacterium casei LMG S-19264T (=DSM 44701T), isolated from a smear-ripened cheese.</title>
        <authorList>
            <consortium name="US DOE Joint Genome Institute (JGI-PGF)"/>
            <person name="Walter F."/>
            <person name="Albersmeier A."/>
            <person name="Kalinowski J."/>
            <person name="Ruckert C."/>
        </authorList>
    </citation>
    <scope>NUCLEOTIDE SEQUENCE</scope>
    <source>
        <strain evidence="1">CGMCC 4.7679</strain>
    </source>
</reference>
<dbReference type="OrthoDB" id="580775at2"/>
<name>A0A8H9INK6_9PSEU</name>
<proteinExistence type="predicted"/>
<keyword evidence="2" id="KW-1185">Reference proteome</keyword>
<dbReference type="SUPFAM" id="SSF56801">
    <property type="entry name" value="Acetyl-CoA synthetase-like"/>
    <property type="match status" value="1"/>
</dbReference>
<dbReference type="PANTHER" id="PTHR43845">
    <property type="entry name" value="BLR5969 PROTEIN"/>
    <property type="match status" value="1"/>
</dbReference>
<dbReference type="InterPro" id="IPR045851">
    <property type="entry name" value="AMP-bd_C_sf"/>
</dbReference>
<protein>
    <submittedName>
        <fullName evidence="1">Phenylacetate--CoA ligase</fullName>
    </submittedName>
</protein>
<organism evidence="1 2">
    <name type="scientific">Amycolatopsis bartoniae</name>
    <dbReference type="NCBI Taxonomy" id="941986"/>
    <lineage>
        <taxon>Bacteria</taxon>
        <taxon>Bacillati</taxon>
        <taxon>Actinomycetota</taxon>
        <taxon>Actinomycetes</taxon>
        <taxon>Pseudonocardiales</taxon>
        <taxon>Pseudonocardiaceae</taxon>
        <taxon>Amycolatopsis</taxon>
    </lineage>
</organism>
<sequence length="425" mass="47737">MTEPNGDRELYDAEAQTLAPEENRRRAFAGLQGEWDRVWSNPYYSNRYREAGLEPGQLPPLDEIPRTTKNDLRADVQANPPFGTHRSVQLEQARRVGTSTGTTGKPWLVLWTERDMAVAIDVRLQYLWRVGMRPGGRFAHSWPTGLYSTGVLAGRDFLKLGIMEIPCGLPSTDKDIEMHLDLWQLLSPTGFMLTGSQVQIYENAAAEHGLDLRKLFNEASLLIVEALYQFEEPRRQFEQTYGVRLHNITGASEIPGYSINDCRFHTGMHVPMGHHWIQVVDPVTGKEVPTGERGHLVINSYDLDAFYLRYDVEDIVAATDEPCPCGETGQRYTFLGRGADRAEVDGKMVLPIDIQLALFPHGSPEFQLRPGQGGEVRLKVETEDEQSARRVEGILREDLGVPVKAESVPVGSLPRSTFKPRRVAS</sequence>
<gene>
    <name evidence="1" type="ORF">GCM10017566_06580</name>
</gene>
<accession>A0A8H9INK6</accession>
<dbReference type="Gene3D" id="3.30.300.30">
    <property type="match status" value="1"/>
</dbReference>
<dbReference type="PANTHER" id="PTHR43845:SF1">
    <property type="entry name" value="BLR5969 PROTEIN"/>
    <property type="match status" value="1"/>
</dbReference>
<keyword evidence="1" id="KW-0436">Ligase</keyword>
<dbReference type="AlphaFoldDB" id="A0A8H9INK6"/>
<dbReference type="RefSeq" id="WP_145936380.1">
    <property type="nucleotide sequence ID" value="NZ_BNAV01000001.1"/>
</dbReference>
<dbReference type="Proteomes" id="UP000658656">
    <property type="component" value="Unassembled WGS sequence"/>
</dbReference>
<evidence type="ECO:0000313" key="1">
    <source>
        <dbReference type="EMBL" id="GHF36200.1"/>
    </source>
</evidence>
<comment type="caution">
    <text evidence="1">The sequence shown here is derived from an EMBL/GenBank/DDBJ whole genome shotgun (WGS) entry which is preliminary data.</text>
</comment>
<dbReference type="InterPro" id="IPR042099">
    <property type="entry name" value="ANL_N_sf"/>
</dbReference>
<dbReference type="EMBL" id="BNAV01000001">
    <property type="protein sequence ID" value="GHF36200.1"/>
    <property type="molecule type" value="Genomic_DNA"/>
</dbReference>
<dbReference type="GO" id="GO:0016874">
    <property type="term" value="F:ligase activity"/>
    <property type="evidence" value="ECO:0007669"/>
    <property type="project" value="UniProtKB-KW"/>
</dbReference>
<evidence type="ECO:0000313" key="2">
    <source>
        <dbReference type="Proteomes" id="UP000658656"/>
    </source>
</evidence>